<name>A0A7Z7AZA3_9EURY</name>
<dbReference type="InterPro" id="IPR008965">
    <property type="entry name" value="CBM2/CBM3_carb-bd_dom_sf"/>
</dbReference>
<sequence length="748" mass="78480">MTKVTWKGMAGSAAILLIFCACFMVGVGLAAAAPSVSVNPQMNEYDAGDTFQVTVYVDSDAENLRAVNLQLDYDPAVLMVNDITDENLLGAGALVAPGSGDDGAGTITYGIASIAGTYAPEAGTMLTIEFEVKAGAANGTYNLDLNNVVLKDETNTAIAGVVVTDGTLNVGEVIVPPTSGNPEVMISPAASGPVSPGDTFQIEVEVDSADENLRAVNLQLNYDSAVLMVNSITNENLISGALVAPGSGDDGAGTITYGLAATGGTYTPEAGTMLTIEFEVKAGAVDGVYNLDLSNVVLKDETSAAIAGVDVTDGTVQVTDGAVPEVPEVMISPESSGPVDIGDIFQIEVMVDSDDQNLRAVSLQLDYDPAILMVNSITNEDLLGASSLVAPGSGDDGAGTITYGLAATGGTYTPEAGTMLTIEFEVKAGAVDGIYDLDLNNVVLKDETSTAIAGVMVTDGTVEVSTVPNVVPEPVIISPEDGDVVSKTQIVEVIDNSSQDDIKSATFEIFADINGNCEADDVGQTWTVFAMDNDGSDGWKGVLDTTTVPDGKYLIKATLDDGRDTAFYIVCVEVYNPEGIMLLPGWNLISFPETLDNASVEYVLQDFDDTQVDAVFYDNGSAMVAQTTFEPLKAYWVHNNMSEEVIIDEVYLTAKVPSTPPSIRLIPGWNAIGHTSKVELSAEVSLASIDDCYVKIMGPWVTSSQEFAYVGYNGVEGVINSNQVGTDVFTMNMYEGYYVFVDKECVLA</sequence>
<dbReference type="AlphaFoldDB" id="A0A7Z7AZA3"/>
<dbReference type="GO" id="GO:0000272">
    <property type="term" value="P:polysaccharide catabolic process"/>
    <property type="evidence" value="ECO:0007669"/>
    <property type="project" value="InterPro"/>
</dbReference>
<reference evidence="2 3" key="1">
    <citation type="submission" date="2016-10" db="EMBL/GenBank/DDBJ databases">
        <authorList>
            <person name="Varghese N."/>
            <person name="Submissions S."/>
        </authorList>
    </citation>
    <scope>NUCLEOTIDE SEQUENCE [LARGE SCALE GENOMIC DNA]</scope>
    <source>
        <strain evidence="2 3">PL 12/M</strain>
    </source>
</reference>
<dbReference type="SUPFAM" id="SSF49384">
    <property type="entry name" value="Carbohydrate-binding domain"/>
    <property type="match status" value="3"/>
</dbReference>
<comment type="caution">
    <text evidence="2">The sequence shown here is derived from an EMBL/GenBank/DDBJ whole genome shotgun (WGS) entry which is preliminary data.</text>
</comment>
<accession>A0A7Z7AZA3</accession>
<dbReference type="Gene3D" id="2.60.40.680">
    <property type="match status" value="3"/>
</dbReference>
<dbReference type="InterPro" id="IPR002102">
    <property type="entry name" value="Cohesin_dom"/>
</dbReference>
<dbReference type="OrthoDB" id="125485at2157"/>
<protein>
    <submittedName>
        <fullName evidence="2">Cohesin domain-containing protein</fullName>
    </submittedName>
</protein>
<evidence type="ECO:0000313" key="2">
    <source>
        <dbReference type="EMBL" id="SDG37281.1"/>
    </source>
</evidence>
<feature type="domain" description="Cohesin" evidence="1">
    <location>
        <begin position="341"/>
        <end position="464"/>
    </location>
</feature>
<evidence type="ECO:0000313" key="3">
    <source>
        <dbReference type="Proteomes" id="UP000199259"/>
    </source>
</evidence>
<dbReference type="CDD" id="cd08547">
    <property type="entry name" value="Type_II_cohesin"/>
    <property type="match status" value="3"/>
</dbReference>
<evidence type="ECO:0000259" key="1">
    <source>
        <dbReference type="Pfam" id="PF00963"/>
    </source>
</evidence>
<gene>
    <name evidence="2" type="ORF">SAMN04488589_2840</name>
</gene>
<feature type="domain" description="Cohesin" evidence="1">
    <location>
        <begin position="195"/>
        <end position="318"/>
    </location>
</feature>
<dbReference type="GO" id="GO:0030246">
    <property type="term" value="F:carbohydrate binding"/>
    <property type="evidence" value="ECO:0007669"/>
    <property type="project" value="InterPro"/>
</dbReference>
<proteinExistence type="predicted"/>
<organism evidence="2 3">
    <name type="scientific">Methanolobus vulcani</name>
    <dbReference type="NCBI Taxonomy" id="38026"/>
    <lineage>
        <taxon>Archaea</taxon>
        <taxon>Methanobacteriati</taxon>
        <taxon>Methanobacteriota</taxon>
        <taxon>Stenosarchaea group</taxon>
        <taxon>Methanomicrobia</taxon>
        <taxon>Methanosarcinales</taxon>
        <taxon>Methanosarcinaceae</taxon>
        <taxon>Methanolobus</taxon>
    </lineage>
</organism>
<dbReference type="Pfam" id="PF00963">
    <property type="entry name" value="Cohesin"/>
    <property type="match status" value="3"/>
</dbReference>
<dbReference type="Proteomes" id="UP000199259">
    <property type="component" value="Unassembled WGS sequence"/>
</dbReference>
<dbReference type="EMBL" id="FNCA01000014">
    <property type="protein sequence ID" value="SDG37281.1"/>
    <property type="molecule type" value="Genomic_DNA"/>
</dbReference>
<dbReference type="PROSITE" id="PS51257">
    <property type="entry name" value="PROKAR_LIPOPROTEIN"/>
    <property type="match status" value="1"/>
</dbReference>
<feature type="domain" description="Cohesin" evidence="1">
    <location>
        <begin position="43"/>
        <end position="170"/>
    </location>
</feature>
<dbReference type="RefSeq" id="WP_091711098.1">
    <property type="nucleotide sequence ID" value="NZ_FNCA01000014.1"/>
</dbReference>
<keyword evidence="3" id="KW-1185">Reference proteome</keyword>